<dbReference type="Proteomes" id="UP000472272">
    <property type="component" value="Chromosome 13"/>
</dbReference>
<dbReference type="GO" id="GO:0004984">
    <property type="term" value="F:olfactory receptor activity"/>
    <property type="evidence" value="ECO:0007669"/>
    <property type="project" value="InterPro"/>
</dbReference>
<keyword evidence="5 12" id="KW-0812">Transmembrane</keyword>
<feature type="transmembrane region" description="Helical" evidence="12">
    <location>
        <begin position="138"/>
        <end position="156"/>
    </location>
</feature>
<keyword evidence="15" id="KW-1185">Reference proteome</keyword>
<evidence type="ECO:0000256" key="10">
    <source>
        <dbReference type="ARBA" id="ARBA00023170"/>
    </source>
</evidence>
<dbReference type="GO" id="GO:0005886">
    <property type="term" value="C:plasma membrane"/>
    <property type="evidence" value="ECO:0007669"/>
    <property type="project" value="UniProtKB-SubCell"/>
</dbReference>
<dbReference type="OrthoDB" id="6151005at2759"/>
<dbReference type="AlphaFoldDB" id="A0A670JIZ9"/>
<feature type="transmembrane region" description="Helical" evidence="12">
    <location>
        <begin position="189"/>
        <end position="218"/>
    </location>
</feature>
<feature type="domain" description="G-protein coupled receptors family 1 profile" evidence="13">
    <location>
        <begin position="39"/>
        <end position="287"/>
    </location>
</feature>
<feature type="transmembrane region" description="Helical" evidence="12">
    <location>
        <begin position="269"/>
        <end position="289"/>
    </location>
</feature>
<dbReference type="GeneTree" id="ENSGT01050000244828"/>
<dbReference type="FunFam" id="1.20.1070.10:FF:000037">
    <property type="entry name" value="Olfactory receptor"/>
    <property type="match status" value="1"/>
</dbReference>
<evidence type="ECO:0000256" key="7">
    <source>
        <dbReference type="ARBA" id="ARBA00022989"/>
    </source>
</evidence>
<evidence type="ECO:0000256" key="2">
    <source>
        <dbReference type="ARBA" id="ARBA00004651"/>
    </source>
</evidence>
<evidence type="ECO:0000256" key="5">
    <source>
        <dbReference type="ARBA" id="ARBA00022692"/>
    </source>
</evidence>
<evidence type="ECO:0000256" key="6">
    <source>
        <dbReference type="ARBA" id="ARBA00022725"/>
    </source>
</evidence>
<feature type="transmembrane region" description="Helical" evidence="12">
    <location>
        <begin position="239"/>
        <end position="257"/>
    </location>
</feature>
<reference evidence="14" key="2">
    <citation type="submission" date="2025-08" db="UniProtKB">
        <authorList>
            <consortium name="Ensembl"/>
        </authorList>
    </citation>
    <scope>IDENTIFICATION</scope>
</reference>
<keyword evidence="11" id="KW-0807">Transducer</keyword>
<dbReference type="SUPFAM" id="SSF81321">
    <property type="entry name" value="Family A G protein-coupled receptor-like"/>
    <property type="match status" value="1"/>
</dbReference>
<evidence type="ECO:0000256" key="11">
    <source>
        <dbReference type="ARBA" id="ARBA00023224"/>
    </source>
</evidence>
<keyword evidence="9 12" id="KW-0472">Membrane</keyword>
<evidence type="ECO:0000313" key="14">
    <source>
        <dbReference type="Ensembl" id="ENSPMRP00000022977.1"/>
    </source>
</evidence>
<name>A0A670JIZ9_PODMU</name>
<dbReference type="GO" id="GO:0004930">
    <property type="term" value="F:G protein-coupled receptor activity"/>
    <property type="evidence" value="ECO:0007669"/>
    <property type="project" value="UniProtKB-KW"/>
</dbReference>
<organism evidence="14 15">
    <name type="scientific">Podarcis muralis</name>
    <name type="common">Wall lizard</name>
    <name type="synonym">Lacerta muralis</name>
    <dbReference type="NCBI Taxonomy" id="64176"/>
    <lineage>
        <taxon>Eukaryota</taxon>
        <taxon>Metazoa</taxon>
        <taxon>Chordata</taxon>
        <taxon>Craniata</taxon>
        <taxon>Vertebrata</taxon>
        <taxon>Euteleostomi</taxon>
        <taxon>Lepidosauria</taxon>
        <taxon>Squamata</taxon>
        <taxon>Bifurcata</taxon>
        <taxon>Unidentata</taxon>
        <taxon>Episquamata</taxon>
        <taxon>Laterata</taxon>
        <taxon>Lacertibaenia</taxon>
        <taxon>Lacertidae</taxon>
        <taxon>Podarcis</taxon>
    </lineage>
</organism>
<dbReference type="InterPro" id="IPR000725">
    <property type="entry name" value="Olfact_rcpt"/>
</dbReference>
<evidence type="ECO:0000256" key="9">
    <source>
        <dbReference type="ARBA" id="ARBA00023136"/>
    </source>
</evidence>
<proteinExistence type="predicted"/>
<feature type="transmembrane region" description="Helical" evidence="12">
    <location>
        <begin position="56"/>
        <end position="75"/>
    </location>
</feature>
<dbReference type="OMA" id="FISYFEC"/>
<dbReference type="SMART" id="SM01381">
    <property type="entry name" value="7TM_GPCR_Srsx"/>
    <property type="match status" value="1"/>
</dbReference>
<evidence type="ECO:0000256" key="12">
    <source>
        <dbReference type="SAM" id="Phobius"/>
    </source>
</evidence>
<keyword evidence="6" id="KW-0552">Olfaction</keyword>
<comment type="subcellular location">
    <subcellularLocation>
        <location evidence="2">Cell membrane</location>
        <topology evidence="2">Multi-pass membrane protein</topology>
    </subcellularLocation>
</comment>
<sequence>MDNLTSTSGFLLLEFSQNRELQILHFLVFLGLYLLTVIGNLLIIFLIALDHHLHTPMYFFLMNLAVSDIGSVSVIQPKSMVNSIMSNRHISYAACVTQVFFLFLFGCSDFTLLTIMAHDRYVAICNPLQYEVIMNKGACIQMITIAWITSILYAVLHTAGTFSITFCSSRVDQFFCEVPKLLKLSCSDLYLVEVGLLVFSCISVFGCFVFIIVTYAWILSTVLKMPSEQGRHKALSTCLPHLMVVSVFIFTAVFAYIRPPSNSSSGLDLVFAVIYTILPPMLNPFIYSIRNKEIQTALWKQLNLKQFPDTVPRYIQKCLGFP</sequence>
<keyword evidence="4" id="KW-0716">Sensory transduction</keyword>
<dbReference type="InterPro" id="IPR000276">
    <property type="entry name" value="GPCR_Rhodpsn"/>
</dbReference>
<accession>A0A670JIZ9</accession>
<gene>
    <name evidence="14" type="primary">LOC114583063</name>
</gene>
<reference evidence="14 15" key="1">
    <citation type="journal article" date="2019" name="Proc. Natl. Acad. Sci. U.S.A.">
        <title>Regulatory changes in pterin and carotenoid genes underlie balanced color polymorphisms in the wall lizard.</title>
        <authorList>
            <person name="Andrade P."/>
            <person name="Pinho C."/>
            <person name="Perez I de Lanuza G."/>
            <person name="Afonso S."/>
            <person name="Brejcha J."/>
            <person name="Rubin C.J."/>
            <person name="Wallerman O."/>
            <person name="Pereira P."/>
            <person name="Sabatino S.J."/>
            <person name="Bellati A."/>
            <person name="Pellitteri-Rosa D."/>
            <person name="Bosakova Z."/>
            <person name="Bunikis I."/>
            <person name="Carretero M.A."/>
            <person name="Feiner N."/>
            <person name="Marsik P."/>
            <person name="Pauperio F."/>
            <person name="Salvi D."/>
            <person name="Soler L."/>
            <person name="While G.M."/>
            <person name="Uller T."/>
            <person name="Font E."/>
            <person name="Andersson L."/>
            <person name="Carneiro M."/>
        </authorList>
    </citation>
    <scope>NUCLEOTIDE SEQUENCE</scope>
</reference>
<dbReference type="InterPro" id="IPR050516">
    <property type="entry name" value="Olfactory_GPCR"/>
</dbReference>
<dbReference type="PROSITE" id="PS50262">
    <property type="entry name" value="G_PROTEIN_RECEP_F1_2"/>
    <property type="match status" value="1"/>
</dbReference>
<dbReference type="InterPro" id="IPR017452">
    <property type="entry name" value="GPCR_Rhodpsn_7TM"/>
</dbReference>
<protein>
    <submittedName>
        <fullName evidence="14">Olfactory receptor 14A16-like</fullName>
    </submittedName>
</protein>
<evidence type="ECO:0000313" key="15">
    <source>
        <dbReference type="Proteomes" id="UP000472272"/>
    </source>
</evidence>
<evidence type="ECO:0000259" key="13">
    <source>
        <dbReference type="PROSITE" id="PS50262"/>
    </source>
</evidence>
<dbReference type="PRINTS" id="PR00245">
    <property type="entry name" value="OLFACTORYR"/>
</dbReference>
<dbReference type="PRINTS" id="PR00237">
    <property type="entry name" value="GPCRRHODOPSN"/>
</dbReference>
<evidence type="ECO:0000256" key="4">
    <source>
        <dbReference type="ARBA" id="ARBA00022606"/>
    </source>
</evidence>
<evidence type="ECO:0000256" key="3">
    <source>
        <dbReference type="ARBA" id="ARBA00022475"/>
    </source>
</evidence>
<dbReference type="CDD" id="cd15227">
    <property type="entry name" value="7tmA_OR14-like"/>
    <property type="match status" value="1"/>
</dbReference>
<evidence type="ECO:0000256" key="8">
    <source>
        <dbReference type="ARBA" id="ARBA00023040"/>
    </source>
</evidence>
<evidence type="ECO:0000256" key="1">
    <source>
        <dbReference type="ARBA" id="ARBA00002936"/>
    </source>
</evidence>
<keyword evidence="8" id="KW-0297">G-protein coupled receptor</keyword>
<dbReference type="Pfam" id="PF13853">
    <property type="entry name" value="7tm_4"/>
    <property type="match status" value="1"/>
</dbReference>
<keyword evidence="7 12" id="KW-1133">Transmembrane helix</keyword>
<reference evidence="14" key="3">
    <citation type="submission" date="2025-09" db="UniProtKB">
        <authorList>
            <consortium name="Ensembl"/>
        </authorList>
    </citation>
    <scope>IDENTIFICATION</scope>
</reference>
<feature type="transmembrane region" description="Helical" evidence="12">
    <location>
        <begin position="90"/>
        <end position="117"/>
    </location>
</feature>
<dbReference type="Ensembl" id="ENSPMRT00000024405.1">
    <property type="protein sequence ID" value="ENSPMRP00000022977.1"/>
    <property type="gene ID" value="ENSPMRG00000014920.1"/>
</dbReference>
<feature type="transmembrane region" description="Helical" evidence="12">
    <location>
        <begin position="23"/>
        <end position="49"/>
    </location>
</feature>
<dbReference type="Gene3D" id="1.20.1070.10">
    <property type="entry name" value="Rhodopsin 7-helix transmembrane proteins"/>
    <property type="match status" value="1"/>
</dbReference>
<dbReference type="PANTHER" id="PTHR26452">
    <property type="entry name" value="OLFACTORY RECEPTOR"/>
    <property type="match status" value="1"/>
</dbReference>
<keyword evidence="10" id="KW-0675">Receptor</keyword>
<keyword evidence="3" id="KW-1003">Cell membrane</keyword>
<comment type="function">
    <text evidence="1">Odorant receptor.</text>
</comment>